<keyword evidence="2" id="KW-0732">Signal</keyword>
<proteinExistence type="predicted"/>
<dbReference type="EMBL" id="AP022560">
    <property type="protein sequence ID" value="BBX03950.1"/>
    <property type="molecule type" value="Genomic_DNA"/>
</dbReference>
<feature type="region of interest" description="Disordered" evidence="1">
    <location>
        <begin position="36"/>
        <end position="57"/>
    </location>
</feature>
<evidence type="ECO:0000256" key="2">
    <source>
        <dbReference type="SAM" id="SignalP"/>
    </source>
</evidence>
<feature type="signal peptide" evidence="2">
    <location>
        <begin position="1"/>
        <end position="33"/>
    </location>
</feature>
<reference evidence="3 4" key="1">
    <citation type="journal article" date="2019" name="Emerg. Microbes Infect.">
        <title>Comprehensive subspecies identification of 175 nontuberculous mycobacteria species based on 7547 genomic profiles.</title>
        <authorList>
            <person name="Matsumoto Y."/>
            <person name="Kinjo T."/>
            <person name="Motooka D."/>
            <person name="Nabeya D."/>
            <person name="Jung N."/>
            <person name="Uechi K."/>
            <person name="Horii T."/>
            <person name="Iida T."/>
            <person name="Fujita J."/>
            <person name="Nakamura S."/>
        </authorList>
    </citation>
    <scope>NUCLEOTIDE SEQUENCE [LARGE SCALE GENOMIC DNA]</scope>
    <source>
        <strain evidence="3 4">JCM 6375</strain>
    </source>
</reference>
<name>A0AAD1HFQ3_9MYCO</name>
<evidence type="ECO:0000313" key="4">
    <source>
        <dbReference type="Proteomes" id="UP000466681"/>
    </source>
</evidence>
<keyword evidence="4" id="KW-1185">Reference proteome</keyword>
<dbReference type="KEGG" id="mmor:MMOR_48860"/>
<feature type="chain" id="PRO_5042157901" evidence="2">
    <location>
        <begin position="34"/>
        <end position="226"/>
    </location>
</feature>
<organism evidence="3 4">
    <name type="scientific">Mycolicibacterium moriokaense</name>
    <dbReference type="NCBI Taxonomy" id="39691"/>
    <lineage>
        <taxon>Bacteria</taxon>
        <taxon>Bacillati</taxon>
        <taxon>Actinomycetota</taxon>
        <taxon>Actinomycetes</taxon>
        <taxon>Mycobacteriales</taxon>
        <taxon>Mycobacteriaceae</taxon>
        <taxon>Mycolicibacterium</taxon>
    </lineage>
</organism>
<evidence type="ECO:0000313" key="3">
    <source>
        <dbReference type="EMBL" id="BBX03950.1"/>
    </source>
</evidence>
<evidence type="ECO:0000256" key="1">
    <source>
        <dbReference type="SAM" id="MobiDB-lite"/>
    </source>
</evidence>
<sequence>MLCGSDVRRAGAIAAIIAVAASVVALLAGPALADPSDWAPEPPPGPGETYVPFADPIRNDDSPAPLLPVITPTPSNWTPKYPYPFEEWRDQVTPADITAEAELCQWYTSQFEQLRAQTERLNMHLITANGDWTAPSIPQQADAVTANLDRSLDFITPRVQTFTIGEDYLGGLFFPLYGSESFYRLWQQMSNVRDGIKARMPAWHSGPSFQQMMRFGSKIERQHVCD</sequence>
<gene>
    <name evidence="3" type="ORF">MMOR_48860</name>
</gene>
<accession>A0AAD1HFQ3</accession>
<dbReference type="AlphaFoldDB" id="A0AAD1HFQ3"/>
<protein>
    <submittedName>
        <fullName evidence="3">Uncharacterized protein</fullName>
    </submittedName>
</protein>
<dbReference type="Proteomes" id="UP000466681">
    <property type="component" value="Chromosome"/>
</dbReference>